<feature type="transmembrane region" description="Helical" evidence="2">
    <location>
        <begin position="42"/>
        <end position="65"/>
    </location>
</feature>
<keyword evidence="2" id="KW-0472">Membrane</keyword>
<dbReference type="AlphaFoldDB" id="A0A8S1GM83"/>
<reference evidence="4" key="1">
    <citation type="submission" date="2020-10" db="EMBL/GenBank/DDBJ databases">
        <authorList>
            <person name="Kikuchi T."/>
        </authorList>
    </citation>
    <scope>NUCLEOTIDE SEQUENCE</scope>
    <source>
        <strain evidence="4">NKZ352</strain>
    </source>
</reference>
<evidence type="ECO:0000256" key="2">
    <source>
        <dbReference type="SAM" id="Phobius"/>
    </source>
</evidence>
<protein>
    <submittedName>
        <fullName evidence="4">Uncharacterized protein</fullName>
    </submittedName>
</protein>
<accession>A0A8S1GM83</accession>
<feature type="region of interest" description="Disordered" evidence="1">
    <location>
        <begin position="295"/>
        <end position="321"/>
    </location>
</feature>
<keyword evidence="2" id="KW-1133">Transmembrane helix</keyword>
<sequence>MSFSVILFVLIFLPNISGLDAQANKKSSTVASGSGFKLPDIIFLVTTGLVIICVIFMTPITYIVYKKKLKTTDVTFSLDRLSDEQKQSLKSIKMEILAHSPLEWLDLLKCGEILHFEDLVFHEKESLFNPISEAKKTFSQSKRDRRQKERRLRPLSPPPPDRTQLLETVFNQRMSFPEKIQGLLAKVVGTSLQNVSFYRTSEDGLTMKEFVLLTKVEEEEEGGGGGNAVSNKTESGKTDDNFTFLDGAEDVRREKIEKQSLNDYKMPSGGSSVLVLGTQGFAVDVLQTLTMEFPTEPHHLGKDNERKPEVPNERRVTRSEFEQRDTKLRSQWLYPTYCYRTPTYQNYLLISRPQKNYVESDMDEYSFFWRLMTRSVGPEHSEKPAGLIEDDFPQRRWVYLRKFNSYWDLELENRLDPVPVEAALTDFGLSSFLFSGPWTPNSFIDDPRLLFEVVASVLYGKVASDVTIVGRKSQQFVDAFAIAAVLVLRIELPQSFSNFDLPACFQLSALLAPPQMFYEPRMIFDIFTGILLLCGNEEKDQRYDSWMMFQELLKNKVLTRQKNEENYDGLKDIDSILNEGEISVQLRENLKNWTP</sequence>
<gene>
    <name evidence="4" type="ORF">CAUJ_LOCUS284</name>
</gene>
<keyword evidence="3" id="KW-0732">Signal</keyword>
<feature type="region of interest" description="Disordered" evidence="1">
    <location>
        <begin position="218"/>
        <end position="243"/>
    </location>
</feature>
<proteinExistence type="predicted"/>
<evidence type="ECO:0000313" key="5">
    <source>
        <dbReference type="Proteomes" id="UP000835052"/>
    </source>
</evidence>
<evidence type="ECO:0000256" key="3">
    <source>
        <dbReference type="SAM" id="SignalP"/>
    </source>
</evidence>
<evidence type="ECO:0000313" key="4">
    <source>
        <dbReference type="EMBL" id="CAD6184365.1"/>
    </source>
</evidence>
<comment type="caution">
    <text evidence="4">The sequence shown here is derived from an EMBL/GenBank/DDBJ whole genome shotgun (WGS) entry which is preliminary data.</text>
</comment>
<evidence type="ECO:0000256" key="1">
    <source>
        <dbReference type="SAM" id="MobiDB-lite"/>
    </source>
</evidence>
<feature type="signal peptide" evidence="3">
    <location>
        <begin position="1"/>
        <end position="18"/>
    </location>
</feature>
<feature type="chain" id="PRO_5035948091" evidence="3">
    <location>
        <begin position="19"/>
        <end position="595"/>
    </location>
</feature>
<keyword evidence="2" id="KW-0812">Transmembrane</keyword>
<organism evidence="4 5">
    <name type="scientific">Caenorhabditis auriculariae</name>
    <dbReference type="NCBI Taxonomy" id="2777116"/>
    <lineage>
        <taxon>Eukaryota</taxon>
        <taxon>Metazoa</taxon>
        <taxon>Ecdysozoa</taxon>
        <taxon>Nematoda</taxon>
        <taxon>Chromadorea</taxon>
        <taxon>Rhabditida</taxon>
        <taxon>Rhabditina</taxon>
        <taxon>Rhabditomorpha</taxon>
        <taxon>Rhabditoidea</taxon>
        <taxon>Rhabditidae</taxon>
        <taxon>Peloderinae</taxon>
        <taxon>Caenorhabditis</taxon>
    </lineage>
</organism>
<feature type="compositionally biased region" description="Basic residues" evidence="1">
    <location>
        <begin position="143"/>
        <end position="153"/>
    </location>
</feature>
<name>A0A8S1GM83_9PELO</name>
<feature type="region of interest" description="Disordered" evidence="1">
    <location>
        <begin position="138"/>
        <end position="163"/>
    </location>
</feature>
<keyword evidence="5" id="KW-1185">Reference proteome</keyword>
<dbReference type="Proteomes" id="UP000835052">
    <property type="component" value="Unassembled WGS sequence"/>
</dbReference>
<dbReference type="EMBL" id="CAJGYM010000001">
    <property type="protein sequence ID" value="CAD6184365.1"/>
    <property type="molecule type" value="Genomic_DNA"/>
</dbReference>